<sequence>MRMKQQGQGKLNVALENRKRYVLILDDMWEAFRLEDVGIPEPTPTNGCKLVLTTRSVEVCNMMSCENIEIELLSEEESWNLFLDTVGHNVLNAPDLEAIVKKVVKECHRLPLAIITIAGSLKNVVHASEWRNALEELRTSIKGPNNVDNAVFERLQFSYQCLKDEKLQHCLLCCALYPEDFQIYKEDLIEHLIDDGVIERMKSRQAEFDKGHTMLNKLQNACLLESGVNSYYVKLHDLIRDMALQIAGPKFMVESQDFLDEEKWGKDLVKVVKECARLPLAIIMIAGSLKNVVHASEWRNALEELRTSIKGPNNVGNAVFERLQFSYQRLKDEKLQHCLLYCALYPEDFQIHKDKLIEHLIDDEVIERMKSRQAEFDKGHTMLYKLQNACLLESGYDSYHVKLHDLIRDMALQIAGPKFMVGSQDFLDEEKWGKDLVKVSLMRNRKLEFPYISPMCPKLSTLLLEENEFVGGIPDSFFVHLHGLKVLHLSRTNITSLPNSVSDLANLTTLSLSWCQRLTHVPSLAKLAALRKLDLSRSGIEEIPHGLEMLVNLRYLDLAAHELEEMPPGILPKLTKLQVLKFYWRSHTLKVDGEEIVYLKKLECFEGRFYGVNDFNTYVSSLEEGGPRSDYLFFVGEGIGDNGILNEFIGYEKGKLVLLNKCNMTLLPKHVQTLAIYKCHNIRSSLDASFSKRAKELKSIYIRECEEIEDILSHPYTFPLQSLEIVELHRLDNLRIPFGEERVASAPAVTPGTFSCLKFFVISRCRNIKKLFTPGLLLNLGNLEKIDVSGCEQLEEIIGGASDKVEEEAEEEIVEAGMGTTIFPKLRLLVLRSLPELKTICSSSNVIVCETLQEILITRCPKLKRLPLSLCLTNGKLSSPPSSLKMLINKECWELLEWDHPDMKNALEPLCQFVYWYDSLYALLHL</sequence>
<evidence type="ECO:0000259" key="9">
    <source>
        <dbReference type="Pfam" id="PF23559"/>
    </source>
</evidence>
<dbReference type="FunFam" id="1.10.10.10:FF:000322">
    <property type="entry name" value="Probable disease resistance protein At1g63360"/>
    <property type="match status" value="2"/>
</dbReference>
<evidence type="ECO:0000313" key="10">
    <source>
        <dbReference type="EMBL" id="SPD02709.1"/>
    </source>
</evidence>
<proteinExistence type="inferred from homology"/>
<dbReference type="InterPro" id="IPR050905">
    <property type="entry name" value="Plant_NBS-LRR"/>
</dbReference>
<evidence type="ECO:0000256" key="5">
    <source>
        <dbReference type="ARBA" id="ARBA00022821"/>
    </source>
</evidence>
<dbReference type="SUPFAM" id="SSF52058">
    <property type="entry name" value="L domain-like"/>
    <property type="match status" value="1"/>
</dbReference>
<dbReference type="Pfam" id="PF13855">
    <property type="entry name" value="LRR_8"/>
    <property type="match status" value="1"/>
</dbReference>
<dbReference type="Gene3D" id="3.40.50.300">
    <property type="entry name" value="P-loop containing nucleotide triphosphate hydrolases"/>
    <property type="match status" value="1"/>
</dbReference>
<dbReference type="Pfam" id="PF23247">
    <property type="entry name" value="LRR_RPS2"/>
    <property type="match status" value="1"/>
</dbReference>
<gene>
    <name evidence="10" type="ORF">FSB_LOCUS30591</name>
</gene>
<keyword evidence="6" id="KW-0067">ATP-binding</keyword>
<dbReference type="InterPro" id="IPR057135">
    <property type="entry name" value="At4g27190-like_LRR"/>
</dbReference>
<dbReference type="GO" id="GO:0006952">
    <property type="term" value="P:defense response"/>
    <property type="evidence" value="ECO:0007669"/>
    <property type="project" value="UniProtKB-KW"/>
</dbReference>
<dbReference type="InterPro" id="IPR027417">
    <property type="entry name" value="P-loop_NTPase"/>
</dbReference>
<evidence type="ECO:0000256" key="1">
    <source>
        <dbReference type="ARBA" id="ARBA00008894"/>
    </source>
</evidence>
<dbReference type="Pfam" id="PF23559">
    <property type="entry name" value="WHD_DRP"/>
    <property type="match status" value="2"/>
</dbReference>
<dbReference type="SMART" id="SM00369">
    <property type="entry name" value="LRR_TYP"/>
    <property type="match status" value="3"/>
</dbReference>
<dbReference type="InterPro" id="IPR058922">
    <property type="entry name" value="WHD_DRP"/>
</dbReference>
<feature type="domain" description="Disease resistance protein At4g27190-like leucine-rich repeats" evidence="8">
    <location>
        <begin position="750"/>
        <end position="866"/>
    </location>
</feature>
<feature type="domain" description="NB-ARC" evidence="7">
    <location>
        <begin position="8"/>
        <end position="89"/>
    </location>
</feature>
<dbReference type="PRINTS" id="PR00364">
    <property type="entry name" value="DISEASERSIST"/>
</dbReference>
<dbReference type="InterPro" id="IPR002182">
    <property type="entry name" value="NB-ARC"/>
</dbReference>
<dbReference type="Gene3D" id="3.80.10.10">
    <property type="entry name" value="Ribonuclease Inhibitor"/>
    <property type="match status" value="2"/>
</dbReference>
<protein>
    <submittedName>
        <fullName evidence="10">Uncharacterized protein</fullName>
    </submittedName>
</protein>
<dbReference type="FunFam" id="1.10.8.430:FF:000003">
    <property type="entry name" value="Probable disease resistance protein At5g66910"/>
    <property type="match status" value="1"/>
</dbReference>
<evidence type="ECO:0000256" key="4">
    <source>
        <dbReference type="ARBA" id="ARBA00022741"/>
    </source>
</evidence>
<dbReference type="InterPro" id="IPR032675">
    <property type="entry name" value="LRR_dom_sf"/>
</dbReference>
<dbReference type="InterPro" id="IPR003591">
    <property type="entry name" value="Leu-rich_rpt_typical-subtyp"/>
</dbReference>
<dbReference type="InterPro" id="IPR042197">
    <property type="entry name" value="Apaf_helical"/>
</dbReference>
<keyword evidence="3" id="KW-0677">Repeat</keyword>
<dbReference type="AlphaFoldDB" id="A0A2N9GTI0"/>
<dbReference type="PANTHER" id="PTHR33463:SF187">
    <property type="entry name" value="AND NB-ARC DOMAIN DISEASE RESISTANCE PROTEIN, PUTATIVE-RELATED"/>
    <property type="match status" value="1"/>
</dbReference>
<accession>A0A2N9GTI0</accession>
<feature type="domain" description="Disease resistance protein winged helix" evidence="9">
    <location>
        <begin position="176"/>
        <end position="243"/>
    </location>
</feature>
<dbReference type="PANTHER" id="PTHR33463">
    <property type="entry name" value="NB-ARC DOMAIN-CONTAINING PROTEIN-RELATED"/>
    <property type="match status" value="1"/>
</dbReference>
<name>A0A2N9GTI0_FAGSY</name>
<dbReference type="GO" id="GO:0043531">
    <property type="term" value="F:ADP binding"/>
    <property type="evidence" value="ECO:0007669"/>
    <property type="project" value="InterPro"/>
</dbReference>
<dbReference type="EMBL" id="OIVN01002335">
    <property type="protein sequence ID" value="SPD02709.1"/>
    <property type="molecule type" value="Genomic_DNA"/>
</dbReference>
<evidence type="ECO:0000256" key="3">
    <source>
        <dbReference type="ARBA" id="ARBA00022737"/>
    </source>
</evidence>
<keyword evidence="4" id="KW-0547">Nucleotide-binding</keyword>
<evidence type="ECO:0000259" key="7">
    <source>
        <dbReference type="Pfam" id="PF00931"/>
    </source>
</evidence>
<reference evidence="10" key="1">
    <citation type="submission" date="2018-02" db="EMBL/GenBank/DDBJ databases">
        <authorList>
            <person name="Cohen D.B."/>
            <person name="Kent A.D."/>
        </authorList>
    </citation>
    <scope>NUCLEOTIDE SEQUENCE</scope>
</reference>
<dbReference type="Gene3D" id="1.10.8.430">
    <property type="entry name" value="Helical domain of apoptotic protease-activating factors"/>
    <property type="match status" value="2"/>
</dbReference>
<organism evidence="10">
    <name type="scientific">Fagus sylvatica</name>
    <name type="common">Beechnut</name>
    <dbReference type="NCBI Taxonomy" id="28930"/>
    <lineage>
        <taxon>Eukaryota</taxon>
        <taxon>Viridiplantae</taxon>
        <taxon>Streptophyta</taxon>
        <taxon>Embryophyta</taxon>
        <taxon>Tracheophyta</taxon>
        <taxon>Spermatophyta</taxon>
        <taxon>Magnoliopsida</taxon>
        <taxon>eudicotyledons</taxon>
        <taxon>Gunneridae</taxon>
        <taxon>Pentapetalae</taxon>
        <taxon>rosids</taxon>
        <taxon>fabids</taxon>
        <taxon>Fagales</taxon>
        <taxon>Fagaceae</taxon>
        <taxon>Fagus</taxon>
    </lineage>
</organism>
<dbReference type="GO" id="GO:0005524">
    <property type="term" value="F:ATP binding"/>
    <property type="evidence" value="ECO:0007669"/>
    <property type="project" value="UniProtKB-KW"/>
</dbReference>
<feature type="domain" description="Disease resistance protein winged helix" evidence="9">
    <location>
        <begin position="344"/>
        <end position="411"/>
    </location>
</feature>
<dbReference type="Pfam" id="PF00931">
    <property type="entry name" value="NB-ARC"/>
    <property type="match status" value="1"/>
</dbReference>
<evidence type="ECO:0000259" key="8">
    <source>
        <dbReference type="Pfam" id="PF23247"/>
    </source>
</evidence>
<comment type="similarity">
    <text evidence="1">Belongs to the disease resistance NB-LRR family.</text>
</comment>
<dbReference type="SUPFAM" id="SSF52540">
    <property type="entry name" value="P-loop containing nucleoside triphosphate hydrolases"/>
    <property type="match status" value="2"/>
</dbReference>
<evidence type="ECO:0000256" key="2">
    <source>
        <dbReference type="ARBA" id="ARBA00022614"/>
    </source>
</evidence>
<dbReference type="InterPro" id="IPR001611">
    <property type="entry name" value="Leu-rich_rpt"/>
</dbReference>
<keyword evidence="5" id="KW-0611">Plant defense</keyword>
<evidence type="ECO:0000256" key="6">
    <source>
        <dbReference type="ARBA" id="ARBA00022840"/>
    </source>
</evidence>
<keyword evidence="2" id="KW-0433">Leucine-rich repeat</keyword>